<evidence type="ECO:0000313" key="3">
    <source>
        <dbReference type="Proteomes" id="UP001152172"/>
    </source>
</evidence>
<accession>A0A9X3L8P4</accession>
<sequence>MKQNKFIIWTLIFMLQLSIILSNVGIVRAEYNEETGMNDEEIDLPSDVIEEDENSTMDTKLPDVETDEEIVKKTKDVLVIGYSEDDSALSTTTNLILPSTGMEGSVISWSSDKPEIIANNGIVTRPSFGSGSQLVTLTATISKGEVSETKLFNITVLEVVEELAPVLVAGEVERLSPTTAKVKFTSSKKGHYFYEIVGSGENPSKTMESNEGTLVSTAEETINLADLDLGAQDIYIIVKDDYENISDKLKIEIPEFKSITTSSARHVQVEDDVFLGGKYIEVGISKSGSFGTKSNAPDSFHPIERSNLGFVFDEDGFDTGKAMTSGDYFLPGGPYEGFIIGYKNEENAVTFTNAERSSLIGIPSTSIEDISTDNILAAKTSGLTLDEKLKVEQTVSFNENDKFFRMKVFITNNTDSILTDVRYMRSVDPDVDLDMSGTFETINSVPYNFPSDSKSVALAKGPVTGNALMLMSTDSRSRASLFTSDPYSSEAFNDNGVIAEMNGDAWIGLTFTIGNLAPGQTEAIEYFYSLDSDIDGTIENIENEAEPSITDEEAVTNEKENLVIGYKDGDTDSRVTKDIELPKSGANGTKISWASNNPLVITSEGKVNRPSHLNGNLEIILTATISKGDSLVTKIFKVTVIKLPITDLESVNLAKESLTIGYSPGESASSIKQKISLATVGPEETTITWSSNPAGSILEDGTVIRPSSSDKNITITATITKNGTTTTKDFHVTILKEPIVDVEPAPSSNIEKIVVDVDGKDGTNLTKTPITRTTDSNGQVKDHVSMSVEIAKEAVETAKRQGLDTARIIMPDTNDKVSEIVVEIPSLALKQLNSGEMKLEIVTENVVISIPTNSLSTFNEDLYFKVIPIKSKEEQKQVEERAKKEKVIQEVAQNQSIQLIGRPMEIETNMQSREVSIVLPLKEGLPKDSKARELMLENLVIFVEHSDGTTEIINGKVVPYKNDAELGLEFTISKFSTFSIVHMNGAKEFFEGKVCVSNTLSVTSIGCLSTKKSVPIYELVNNRLKKVEMLKEGKSVKAYENISPMLGLGGDIWVERTNAIRYETPSKSMLVKNSLEGKNRPKQIWKGLELRPGQIGKVTIMEDTVVWEKINKTKKLARILRKGEQYRVYRYVPGIYSIGDGKYLVQDEHILLQSN</sequence>
<keyword evidence="3" id="KW-1185">Reference proteome</keyword>
<protein>
    <recommendedName>
        <fullName evidence="1">Atrophied bacterial Ig domain-containing protein</fullName>
    </recommendedName>
</protein>
<dbReference type="RefSeq" id="WP_269920669.1">
    <property type="nucleotide sequence ID" value="NZ_JAMKBI010000001.1"/>
</dbReference>
<organism evidence="2 3">
    <name type="scientific">Psychrobacillus psychrodurans</name>
    <dbReference type="NCBI Taxonomy" id="126157"/>
    <lineage>
        <taxon>Bacteria</taxon>
        <taxon>Bacillati</taxon>
        <taxon>Bacillota</taxon>
        <taxon>Bacilli</taxon>
        <taxon>Bacillales</taxon>
        <taxon>Bacillaceae</taxon>
        <taxon>Psychrobacillus</taxon>
    </lineage>
</organism>
<evidence type="ECO:0000259" key="1">
    <source>
        <dbReference type="Pfam" id="PF20578"/>
    </source>
</evidence>
<dbReference type="AlphaFoldDB" id="A0A9X3L8P4"/>
<dbReference type="InterPro" id="IPR046780">
    <property type="entry name" value="aBig_2"/>
</dbReference>
<dbReference type="EMBL" id="JAMKBI010000001">
    <property type="protein sequence ID" value="MCZ8531996.1"/>
    <property type="molecule type" value="Genomic_DNA"/>
</dbReference>
<gene>
    <name evidence="2" type="ORF">M9R61_01385</name>
</gene>
<comment type="caution">
    <text evidence="2">The sequence shown here is derived from an EMBL/GenBank/DDBJ whole genome shotgun (WGS) entry which is preliminary data.</text>
</comment>
<feature type="domain" description="Atrophied bacterial Ig" evidence="1">
    <location>
        <begin position="71"/>
        <end position="158"/>
    </location>
</feature>
<proteinExistence type="predicted"/>
<feature type="domain" description="Atrophied bacterial Ig" evidence="1">
    <location>
        <begin position="555"/>
        <end position="642"/>
    </location>
</feature>
<name>A0A9X3L8P4_9BACI</name>
<reference evidence="2" key="1">
    <citation type="submission" date="2022-05" db="EMBL/GenBank/DDBJ databases">
        <authorList>
            <person name="Colautti A."/>
            <person name="Iacumin L."/>
        </authorList>
    </citation>
    <scope>NUCLEOTIDE SEQUENCE</scope>
    <source>
        <strain evidence="2">DSM 30747</strain>
    </source>
</reference>
<feature type="domain" description="Atrophied bacterial Ig" evidence="1">
    <location>
        <begin position="651"/>
        <end position="736"/>
    </location>
</feature>
<dbReference type="Pfam" id="PF20578">
    <property type="entry name" value="aBig_2"/>
    <property type="match status" value="3"/>
</dbReference>
<evidence type="ECO:0000313" key="2">
    <source>
        <dbReference type="EMBL" id="MCZ8531996.1"/>
    </source>
</evidence>
<dbReference type="Proteomes" id="UP001152172">
    <property type="component" value="Unassembled WGS sequence"/>
</dbReference>